<dbReference type="InterPro" id="IPR046357">
    <property type="entry name" value="PPIase_dom_sf"/>
</dbReference>
<keyword evidence="5 7" id="KW-0697">Rotamase</keyword>
<accession>A0A9P1CWV7</accession>
<dbReference type="PANTHER" id="PTHR43811">
    <property type="entry name" value="FKBP-TYPE PEPTIDYL-PROLYL CIS-TRANS ISOMERASE FKPA"/>
    <property type="match status" value="1"/>
</dbReference>
<sequence>MTTWREDQEQLPSMISAEDVTERQRLADLKDFRKYMVETGSVQCLVKMYKHAVKHEMRLDNPNLVTQFLAGYTDGNPDAKEIRQLQRENATLEEYNRVMELQVEELEGQIEQQKRFNLAKLIWKLICQDSDQEDMSLDEFYMRMCGNEVEPSTNEVLVDLLRPEFYKDTDQATGARISQDDFAKIVDDLPGSLLSWLQQELMPRQWEFCLPGERIGSRQAMLNLMALRFCLLLVAYTALATEEKGAAFLKEKEAEEGVVKLPSGLLYKVLRKGDGQHHPTKDSPCECHYKGTLIDGSEFDSSYRRSAPTTFKPNQVIKGWTEALQLMVEGDHWEIYVPSELAYGKRGAGAKIPPDAALVFTLELLKIKGSKVEAKLESVEPGEAPFQKELMKAIVDSDLLPHDTFLLAEAVQLDEHLVELLEALSKGPKEAPPAAIAEEEEE</sequence>
<dbReference type="EC" id="5.2.1.8" evidence="3 7"/>
<evidence type="ECO:0000259" key="9">
    <source>
        <dbReference type="PROSITE" id="PS50059"/>
    </source>
</evidence>
<evidence type="ECO:0000256" key="8">
    <source>
        <dbReference type="SAM" id="Coils"/>
    </source>
</evidence>
<evidence type="ECO:0000256" key="1">
    <source>
        <dbReference type="ARBA" id="ARBA00000971"/>
    </source>
</evidence>
<dbReference type="InterPro" id="IPR001179">
    <property type="entry name" value="PPIase_FKBP_dom"/>
</dbReference>
<evidence type="ECO:0000256" key="3">
    <source>
        <dbReference type="ARBA" id="ARBA00013194"/>
    </source>
</evidence>
<evidence type="ECO:0000313" key="12">
    <source>
        <dbReference type="Proteomes" id="UP001152797"/>
    </source>
</evidence>
<evidence type="ECO:0000256" key="5">
    <source>
        <dbReference type="ARBA" id="ARBA00023110"/>
    </source>
</evidence>
<reference evidence="11 12" key="2">
    <citation type="submission" date="2024-05" db="EMBL/GenBank/DDBJ databases">
        <authorList>
            <person name="Chen Y."/>
            <person name="Shah S."/>
            <person name="Dougan E. K."/>
            <person name="Thang M."/>
            <person name="Chan C."/>
        </authorList>
    </citation>
    <scope>NUCLEOTIDE SEQUENCE [LARGE SCALE GENOMIC DNA]</scope>
</reference>
<dbReference type="PANTHER" id="PTHR43811:SF19">
    <property type="entry name" value="39 KDA FK506-BINDING NUCLEAR PROTEIN"/>
    <property type="match status" value="1"/>
</dbReference>
<dbReference type="AlphaFoldDB" id="A0A9P1CWV7"/>
<dbReference type="PROSITE" id="PS50059">
    <property type="entry name" value="FKBP_PPIASE"/>
    <property type="match status" value="1"/>
</dbReference>
<dbReference type="EMBL" id="CAMXCT030002669">
    <property type="protein sequence ID" value="CAL4787046.1"/>
    <property type="molecule type" value="Genomic_DNA"/>
</dbReference>
<keyword evidence="12" id="KW-1185">Reference proteome</keyword>
<reference evidence="10" key="1">
    <citation type="submission" date="2022-10" db="EMBL/GenBank/DDBJ databases">
        <authorList>
            <person name="Chen Y."/>
            <person name="Dougan E. K."/>
            <person name="Chan C."/>
            <person name="Rhodes N."/>
            <person name="Thang M."/>
        </authorList>
    </citation>
    <scope>NUCLEOTIDE SEQUENCE</scope>
</reference>
<dbReference type="Pfam" id="PF01346">
    <property type="entry name" value="FKBP_N"/>
    <property type="match status" value="1"/>
</dbReference>
<dbReference type="EMBL" id="CAMXCT020002669">
    <property type="protein sequence ID" value="CAL1153109.1"/>
    <property type="molecule type" value="Genomic_DNA"/>
</dbReference>
<dbReference type="Pfam" id="PF00254">
    <property type="entry name" value="FKBP_C"/>
    <property type="match status" value="1"/>
</dbReference>
<evidence type="ECO:0000256" key="6">
    <source>
        <dbReference type="ARBA" id="ARBA00023235"/>
    </source>
</evidence>
<keyword evidence="6 7" id="KW-0413">Isomerase</keyword>
<feature type="coiled-coil region" evidence="8">
    <location>
        <begin position="82"/>
        <end position="116"/>
    </location>
</feature>
<gene>
    <name evidence="10" type="ORF">C1SCF055_LOCUS25910</name>
</gene>
<keyword evidence="4" id="KW-0732">Signal</keyword>
<dbReference type="GO" id="GO:0006457">
    <property type="term" value="P:protein folding"/>
    <property type="evidence" value="ECO:0007669"/>
    <property type="project" value="InterPro"/>
</dbReference>
<comment type="caution">
    <text evidence="10">The sequence shown here is derived from an EMBL/GenBank/DDBJ whole genome shotgun (WGS) entry which is preliminary data.</text>
</comment>
<protein>
    <recommendedName>
        <fullName evidence="3 7">peptidylprolyl isomerase</fullName>
        <ecNumber evidence="3 7">5.2.1.8</ecNumber>
    </recommendedName>
</protein>
<dbReference type="Proteomes" id="UP001152797">
    <property type="component" value="Unassembled WGS sequence"/>
</dbReference>
<dbReference type="GO" id="GO:0003755">
    <property type="term" value="F:peptidyl-prolyl cis-trans isomerase activity"/>
    <property type="evidence" value="ECO:0007669"/>
    <property type="project" value="UniProtKB-KW"/>
</dbReference>
<evidence type="ECO:0000313" key="11">
    <source>
        <dbReference type="EMBL" id="CAL4787046.1"/>
    </source>
</evidence>
<dbReference type="OrthoDB" id="1902587at2759"/>
<name>A0A9P1CWV7_9DINO</name>
<evidence type="ECO:0000256" key="7">
    <source>
        <dbReference type="PROSITE-ProRule" id="PRU00277"/>
    </source>
</evidence>
<evidence type="ECO:0000256" key="4">
    <source>
        <dbReference type="ARBA" id="ARBA00022729"/>
    </source>
</evidence>
<proteinExistence type="inferred from homology"/>
<feature type="domain" description="PPIase FKBP-type" evidence="9">
    <location>
        <begin position="282"/>
        <end position="368"/>
    </location>
</feature>
<evidence type="ECO:0000256" key="2">
    <source>
        <dbReference type="ARBA" id="ARBA00006577"/>
    </source>
</evidence>
<dbReference type="InterPro" id="IPR000774">
    <property type="entry name" value="PPIase_FKBP_N"/>
</dbReference>
<dbReference type="Gene3D" id="3.10.50.40">
    <property type="match status" value="1"/>
</dbReference>
<evidence type="ECO:0000313" key="10">
    <source>
        <dbReference type="EMBL" id="CAI3999734.1"/>
    </source>
</evidence>
<comment type="catalytic activity">
    <reaction evidence="1 7">
        <text>[protein]-peptidylproline (omega=180) = [protein]-peptidylproline (omega=0)</text>
        <dbReference type="Rhea" id="RHEA:16237"/>
        <dbReference type="Rhea" id="RHEA-COMP:10747"/>
        <dbReference type="Rhea" id="RHEA-COMP:10748"/>
        <dbReference type="ChEBI" id="CHEBI:83833"/>
        <dbReference type="ChEBI" id="CHEBI:83834"/>
        <dbReference type="EC" id="5.2.1.8"/>
    </reaction>
</comment>
<organism evidence="10">
    <name type="scientific">Cladocopium goreaui</name>
    <dbReference type="NCBI Taxonomy" id="2562237"/>
    <lineage>
        <taxon>Eukaryota</taxon>
        <taxon>Sar</taxon>
        <taxon>Alveolata</taxon>
        <taxon>Dinophyceae</taxon>
        <taxon>Suessiales</taxon>
        <taxon>Symbiodiniaceae</taxon>
        <taxon>Cladocopium</taxon>
    </lineage>
</organism>
<keyword evidence="8" id="KW-0175">Coiled coil</keyword>
<dbReference type="FunFam" id="3.10.50.40:FF:000045">
    <property type="entry name" value="Peptidyl-prolyl cis-trans isomerase"/>
    <property type="match status" value="1"/>
</dbReference>
<dbReference type="SUPFAM" id="SSF54534">
    <property type="entry name" value="FKBP-like"/>
    <property type="match status" value="1"/>
</dbReference>
<comment type="similarity">
    <text evidence="2">Belongs to the FKBP-type PPIase family.</text>
</comment>
<dbReference type="EMBL" id="CAMXCT010002669">
    <property type="protein sequence ID" value="CAI3999734.1"/>
    <property type="molecule type" value="Genomic_DNA"/>
</dbReference>